<comment type="caution">
    <text evidence="5">The sequence shown here is derived from an EMBL/GenBank/DDBJ whole genome shotgun (WGS) entry which is preliminary data.</text>
</comment>
<feature type="transmembrane region" description="Helical" evidence="2">
    <location>
        <begin position="6"/>
        <end position="26"/>
    </location>
</feature>
<evidence type="ECO:0000256" key="1">
    <source>
        <dbReference type="SAM" id="MobiDB-lite"/>
    </source>
</evidence>
<evidence type="ECO:0000313" key="5">
    <source>
        <dbReference type="EMBL" id="NJC74231.1"/>
    </source>
</evidence>
<accession>A0ABX0Y820</accession>
<dbReference type="InterPro" id="IPR003399">
    <property type="entry name" value="Mce/MlaD"/>
</dbReference>
<feature type="domain" description="Mce/MlaD" evidence="3">
    <location>
        <begin position="39"/>
        <end position="113"/>
    </location>
</feature>
<keyword evidence="6" id="KW-1185">Reference proteome</keyword>
<sequence length="431" mass="44312">MITRTVRIQVLAFVVVAMLGIGYVGLRYVGLGGQLIGGTYLVHADFAQAGGIFANAPVTYRGVEVGRVTAVKLHGNVVRVDMTMQHGTQIPTDLHAVVSERSAVGEQYVDLRPDTDAGPYLRNGAVIPASRTGLPLAPEVLLTNLDALVRSVNPQDLTTVINELGTAFEGSETALRQLLDASGSLLEDANRNLPQQLKLIQDGDTVLTTQIASSDAIRRWAAALAQLNATLRSSDPDLRKLLAAGPPAATQLVGLLRDLDPNIGTLLGNLVTVNGIAARRVAGIEQALVAYPIVVAGGFTVVPGDGTAHFGLVVNVNDPPSCNYTQSREAYACTASEQSQGAGVRSAQHAPRPGGSASTPTSTGSGSTGSGSTGGAQSAAQDSPAAAGYDPTTGVVTGPDGLPLELGGTGGQYQMAGEQSWKQLLLAGIAP</sequence>
<evidence type="ECO:0000259" key="4">
    <source>
        <dbReference type="Pfam" id="PF11887"/>
    </source>
</evidence>
<dbReference type="PANTHER" id="PTHR33371:SF16">
    <property type="entry name" value="MCE-FAMILY PROTEIN MCE3F"/>
    <property type="match status" value="1"/>
</dbReference>
<evidence type="ECO:0000256" key="2">
    <source>
        <dbReference type="SAM" id="Phobius"/>
    </source>
</evidence>
<dbReference type="Proteomes" id="UP000722989">
    <property type="component" value="Unassembled WGS sequence"/>
</dbReference>
<evidence type="ECO:0000313" key="6">
    <source>
        <dbReference type="Proteomes" id="UP000722989"/>
    </source>
</evidence>
<evidence type="ECO:0000259" key="3">
    <source>
        <dbReference type="Pfam" id="PF02470"/>
    </source>
</evidence>
<gene>
    <name evidence="5" type="ORF">HC031_31630</name>
</gene>
<dbReference type="RefSeq" id="WP_167929133.1">
    <property type="nucleotide sequence ID" value="NZ_JAATVY010000051.1"/>
</dbReference>
<reference evidence="5 6" key="1">
    <citation type="submission" date="2020-03" db="EMBL/GenBank/DDBJ databases">
        <title>WGS of the type strain of Planosporangium spp.</title>
        <authorList>
            <person name="Thawai C."/>
        </authorList>
    </citation>
    <scope>NUCLEOTIDE SEQUENCE [LARGE SCALE GENOMIC DNA]</scope>
    <source>
        <strain evidence="5 6">TBRC 5610</strain>
    </source>
</reference>
<feature type="region of interest" description="Disordered" evidence="1">
    <location>
        <begin position="342"/>
        <end position="410"/>
    </location>
</feature>
<keyword evidence="2" id="KW-1133">Transmembrane helix</keyword>
<dbReference type="Pfam" id="PF11887">
    <property type="entry name" value="Mce4_CUP1"/>
    <property type="match status" value="1"/>
</dbReference>
<feature type="compositionally biased region" description="Low complexity" evidence="1">
    <location>
        <begin position="353"/>
        <end position="365"/>
    </location>
</feature>
<protein>
    <submittedName>
        <fullName evidence="5">MCE family protein</fullName>
    </submittedName>
</protein>
<dbReference type="InterPro" id="IPR052336">
    <property type="entry name" value="MlaD_Phospholipid_Transporter"/>
</dbReference>
<keyword evidence="2" id="KW-0472">Membrane</keyword>
<dbReference type="EMBL" id="JAATVY010000051">
    <property type="protein sequence ID" value="NJC74231.1"/>
    <property type="molecule type" value="Genomic_DNA"/>
</dbReference>
<dbReference type="InterPro" id="IPR024516">
    <property type="entry name" value="Mce_C"/>
</dbReference>
<dbReference type="InterPro" id="IPR005693">
    <property type="entry name" value="Mce"/>
</dbReference>
<feature type="domain" description="Mammalian cell entry C-terminal" evidence="4">
    <location>
        <begin position="121"/>
        <end position="291"/>
    </location>
</feature>
<proteinExistence type="predicted"/>
<dbReference type="PANTHER" id="PTHR33371">
    <property type="entry name" value="INTERMEMBRANE PHOSPHOLIPID TRANSPORT SYSTEM BINDING PROTEIN MLAD-RELATED"/>
    <property type="match status" value="1"/>
</dbReference>
<name>A0ABX0Y820_9ACTN</name>
<feature type="compositionally biased region" description="Low complexity" evidence="1">
    <location>
        <begin position="375"/>
        <end position="388"/>
    </location>
</feature>
<keyword evidence="2" id="KW-0812">Transmembrane</keyword>
<dbReference type="Pfam" id="PF02470">
    <property type="entry name" value="MlaD"/>
    <property type="match status" value="1"/>
</dbReference>
<organism evidence="5 6">
    <name type="scientific">Planosporangium thailandense</name>
    <dbReference type="NCBI Taxonomy" id="765197"/>
    <lineage>
        <taxon>Bacteria</taxon>
        <taxon>Bacillati</taxon>
        <taxon>Actinomycetota</taxon>
        <taxon>Actinomycetes</taxon>
        <taxon>Micromonosporales</taxon>
        <taxon>Micromonosporaceae</taxon>
        <taxon>Planosporangium</taxon>
    </lineage>
</organism>
<dbReference type="NCBIfam" id="TIGR00996">
    <property type="entry name" value="Mtu_fam_mce"/>
    <property type="match status" value="1"/>
</dbReference>